<protein>
    <submittedName>
        <fullName evidence="2">Uncharacterized protein</fullName>
    </submittedName>
</protein>
<dbReference type="AlphaFoldDB" id="A0A139AG58"/>
<proteinExistence type="predicted"/>
<dbReference type="EMBL" id="KQ965760">
    <property type="protein sequence ID" value="KXS15679.1"/>
    <property type="molecule type" value="Genomic_DNA"/>
</dbReference>
<accession>A0A139AG58</accession>
<evidence type="ECO:0000313" key="3">
    <source>
        <dbReference type="Proteomes" id="UP000070544"/>
    </source>
</evidence>
<reference evidence="2 3" key="1">
    <citation type="journal article" date="2015" name="Genome Biol. Evol.">
        <title>Phylogenomic analyses indicate that early fungi evolved digesting cell walls of algal ancestors of land plants.</title>
        <authorList>
            <person name="Chang Y."/>
            <person name="Wang S."/>
            <person name="Sekimoto S."/>
            <person name="Aerts A.L."/>
            <person name="Choi C."/>
            <person name="Clum A."/>
            <person name="LaButti K.M."/>
            <person name="Lindquist E.A."/>
            <person name="Yee Ngan C."/>
            <person name="Ohm R.A."/>
            <person name="Salamov A.A."/>
            <person name="Grigoriev I.V."/>
            <person name="Spatafora J.W."/>
            <person name="Berbee M.L."/>
        </authorList>
    </citation>
    <scope>NUCLEOTIDE SEQUENCE [LARGE SCALE GENOMIC DNA]</scope>
    <source>
        <strain evidence="2 3">JEL478</strain>
    </source>
</reference>
<feature type="transmembrane region" description="Helical" evidence="1">
    <location>
        <begin position="144"/>
        <end position="163"/>
    </location>
</feature>
<organism evidence="2 3">
    <name type="scientific">Gonapodya prolifera (strain JEL478)</name>
    <name type="common">Monoblepharis prolifera</name>
    <dbReference type="NCBI Taxonomy" id="1344416"/>
    <lineage>
        <taxon>Eukaryota</taxon>
        <taxon>Fungi</taxon>
        <taxon>Fungi incertae sedis</taxon>
        <taxon>Chytridiomycota</taxon>
        <taxon>Chytridiomycota incertae sedis</taxon>
        <taxon>Monoblepharidomycetes</taxon>
        <taxon>Monoblepharidales</taxon>
        <taxon>Gonapodyaceae</taxon>
        <taxon>Gonapodya</taxon>
    </lineage>
</organism>
<keyword evidence="1" id="KW-0812">Transmembrane</keyword>
<dbReference type="Proteomes" id="UP000070544">
    <property type="component" value="Unassembled WGS sequence"/>
</dbReference>
<evidence type="ECO:0000313" key="2">
    <source>
        <dbReference type="EMBL" id="KXS15679.1"/>
    </source>
</evidence>
<keyword evidence="1" id="KW-0472">Membrane</keyword>
<gene>
    <name evidence="2" type="ORF">M427DRAFT_44288</name>
</gene>
<keyword evidence="1" id="KW-1133">Transmembrane helix</keyword>
<name>A0A139AG58_GONPJ</name>
<evidence type="ECO:0000256" key="1">
    <source>
        <dbReference type="SAM" id="Phobius"/>
    </source>
</evidence>
<keyword evidence="3" id="KW-1185">Reference proteome</keyword>
<sequence length="263" mass="29642">MQCLKRDFETLVTYSAAGTTSDLEGLLNQATEGFVSWICQRRRMRGVKLIIDNNRPNQEKQNRKFCVVDGSCLKSSYSGKKYMTLKVGRRLRISSLLGHFDEDVFVIKPIIPAGTFLLISPGSLPKDELVRVELLESSTQLGGMRAIIMFVYAGYLRTLFLVGKMCSLDRYRRGPHNRSPAGTALVGVGERRDHLESGANGDFVIKSSLSSISSRFSMEVANEVAVKLFEGFWWIFPDFVVHPFFMFQRDAKIPPGQLVLSMR</sequence>